<dbReference type="KEGG" id="gji:H1R19_06340"/>
<accession>A0A7D7R4I8</accession>
<name>A0A7D7R4I8_9ACTN</name>
<dbReference type="AlphaFoldDB" id="A0A7D7R4I8"/>
<proteinExistence type="predicted"/>
<dbReference type="Proteomes" id="UP000515663">
    <property type="component" value="Chromosome"/>
</dbReference>
<evidence type="ECO:0000313" key="2">
    <source>
        <dbReference type="EMBL" id="QMT02752.1"/>
    </source>
</evidence>
<dbReference type="RefSeq" id="WP_219850969.1">
    <property type="nucleotide sequence ID" value="NZ_CP059491.1"/>
</dbReference>
<keyword evidence="3" id="KW-1185">Reference proteome</keyword>
<reference evidence="3" key="1">
    <citation type="submission" date="2020-07" db="EMBL/GenBank/DDBJ databases">
        <title>novel species isolated from the respiratory tract of Marmot.</title>
        <authorList>
            <person name="Zhang G."/>
        </authorList>
    </citation>
    <scope>NUCLEOTIDE SEQUENCE [LARGE SCALE GENOMIC DNA]</scope>
    <source>
        <strain evidence="3">686</strain>
    </source>
</reference>
<organism evidence="2 3">
    <name type="scientific">Gordonia jinghuaiqii</name>
    <dbReference type="NCBI Taxonomy" id="2758710"/>
    <lineage>
        <taxon>Bacteria</taxon>
        <taxon>Bacillati</taxon>
        <taxon>Actinomycetota</taxon>
        <taxon>Actinomycetes</taxon>
        <taxon>Mycobacteriales</taxon>
        <taxon>Gordoniaceae</taxon>
        <taxon>Gordonia</taxon>
    </lineage>
</organism>
<feature type="compositionally biased region" description="Basic and acidic residues" evidence="1">
    <location>
        <begin position="63"/>
        <end position="73"/>
    </location>
</feature>
<evidence type="ECO:0000313" key="3">
    <source>
        <dbReference type="Proteomes" id="UP000515663"/>
    </source>
</evidence>
<feature type="region of interest" description="Disordered" evidence="1">
    <location>
        <begin position="51"/>
        <end position="74"/>
    </location>
</feature>
<protein>
    <submittedName>
        <fullName evidence="2">Uncharacterized protein</fullName>
    </submittedName>
</protein>
<gene>
    <name evidence="2" type="ORF">H1R19_06340</name>
</gene>
<dbReference type="EMBL" id="CP059491">
    <property type="protein sequence ID" value="QMT02752.1"/>
    <property type="molecule type" value="Genomic_DNA"/>
</dbReference>
<evidence type="ECO:0000256" key="1">
    <source>
        <dbReference type="SAM" id="MobiDB-lite"/>
    </source>
</evidence>
<sequence>MSDARHDGPHRRRTLTVLVDELAISDGQIDPPEVGVVTSFPLLFTETSAGEPDSVTVRGTLEPAERGPRKSGDGWRWSGLLRGDGWTATRRGRRPLTGRVELTGQFMGVMGIDADGWVRGRVTSVQVATMFWVRDDTPMRWAPVPRRREYRTVEKSPRFFSDERAFDGDPPALSRCEIGVLITLDLDDVPPLPLRPRLVAGDVAACGGRVWAIDSELPTAVRIDDDGSATTHLFPGPVARGRSVWATPSGCWISGPDGTYRVDAATEMGRRTSEVPATVGAVRGEHFLACSPTQPWLIHAPGAEPVEVDTPTGSPIDSVADGGSFVVLLRCDDAAGARRYRPARIAMSGTCHPGPMLPDTEGRHPHDPVLLGNPLRVAQDGAFTDITPDLTPGTTRHIPSRFFRAGAVGDHIWIIGHPPDRSSRSWWPLRGPAAVDRTRGQSWLLTIVDATTLEPLHVAPLVTPQPSVVCDDNGPIWLTARGQLQKIVAFGHTMAWPETVELQ</sequence>